<accession>A0A1J4NA42</accession>
<dbReference type="GO" id="GO:0016853">
    <property type="term" value="F:isomerase activity"/>
    <property type="evidence" value="ECO:0007669"/>
    <property type="project" value="UniProtKB-KW"/>
</dbReference>
<dbReference type="Proteomes" id="UP000033772">
    <property type="component" value="Unassembled WGS sequence"/>
</dbReference>
<protein>
    <submittedName>
        <fullName evidence="2">Xylose isomerase</fullName>
    </submittedName>
</protein>
<sequence>MTGTSALRFGYGTNGMHSHRLEDALAVLADLGYDGVALTLDHLHLDPYRPNLAGRVAQLGDRLDELGMSVVIETGARYILDPLRKHHPTLLHPGPEASRRVDYLHRAVEVAADLGAEAVSFWSGSLPDGVAEDRAWGRLCDGVWRILDLAQRRGVVCAVEPEPGHFIDTLDAVLELRRRLDDPALLRVTLDLGHVVCNEPRGMAETIRLAGPLLANVQVDDMVEGVHEHLELGTGEVDFAAALGTLVEIGYTGLAALELPRQSHAAPAVAERSLAFLRETLAALPDPVEVRA</sequence>
<dbReference type="RefSeq" id="WP_045552044.1">
    <property type="nucleotide sequence ID" value="NZ_JZDQ02000003.1"/>
</dbReference>
<name>A0A1J4NA42_9ACTN</name>
<organism evidence="2 3">
    <name type="scientific">Nocardioides luteus</name>
    <dbReference type="NCBI Taxonomy" id="1844"/>
    <lineage>
        <taxon>Bacteria</taxon>
        <taxon>Bacillati</taxon>
        <taxon>Actinomycetota</taxon>
        <taxon>Actinomycetes</taxon>
        <taxon>Propionibacteriales</taxon>
        <taxon>Nocardioidaceae</taxon>
        <taxon>Nocardioides</taxon>
    </lineage>
</organism>
<dbReference type="PANTHER" id="PTHR12110:SF52">
    <property type="entry name" value="XYLOSE ISOMERASE"/>
    <property type="match status" value="1"/>
</dbReference>
<dbReference type="InterPro" id="IPR050312">
    <property type="entry name" value="IolE/XylAMocC-like"/>
</dbReference>
<dbReference type="STRING" id="1844.UG56_002725"/>
<dbReference type="EMBL" id="JZDQ02000003">
    <property type="protein sequence ID" value="OIJ28349.1"/>
    <property type="molecule type" value="Genomic_DNA"/>
</dbReference>
<dbReference type="AlphaFoldDB" id="A0A1J4NA42"/>
<keyword evidence="3" id="KW-1185">Reference proteome</keyword>
<proteinExistence type="predicted"/>
<evidence type="ECO:0000313" key="3">
    <source>
        <dbReference type="Proteomes" id="UP000033772"/>
    </source>
</evidence>
<dbReference type="Gene3D" id="3.20.20.150">
    <property type="entry name" value="Divalent-metal-dependent TIM barrel enzymes"/>
    <property type="match status" value="1"/>
</dbReference>
<evidence type="ECO:0000313" key="2">
    <source>
        <dbReference type="EMBL" id="OIJ28349.1"/>
    </source>
</evidence>
<gene>
    <name evidence="2" type="ORF">UG56_002725</name>
</gene>
<dbReference type="InterPro" id="IPR036237">
    <property type="entry name" value="Xyl_isomerase-like_sf"/>
</dbReference>
<comment type="caution">
    <text evidence="2">The sequence shown here is derived from an EMBL/GenBank/DDBJ whole genome shotgun (WGS) entry which is preliminary data.</text>
</comment>
<evidence type="ECO:0000259" key="1">
    <source>
        <dbReference type="Pfam" id="PF01261"/>
    </source>
</evidence>
<reference evidence="2" key="1">
    <citation type="submission" date="2016-10" db="EMBL/GenBank/DDBJ databases">
        <title>Draft Genome Sequence of Nocardioides luteus Strain BAFB, an Alkane-Degrading Bacterium Isolated from JP-7 Polluted Soil.</title>
        <authorList>
            <person name="Brown L."/>
            <person name="Ruiz O.N."/>
            <person name="Gunasekera T."/>
        </authorList>
    </citation>
    <scope>NUCLEOTIDE SEQUENCE [LARGE SCALE GENOMIC DNA]</scope>
    <source>
        <strain evidence="2">BAFB</strain>
    </source>
</reference>
<dbReference type="SUPFAM" id="SSF51658">
    <property type="entry name" value="Xylose isomerase-like"/>
    <property type="match status" value="1"/>
</dbReference>
<dbReference type="InterPro" id="IPR013022">
    <property type="entry name" value="Xyl_isomerase-like_TIM-brl"/>
</dbReference>
<feature type="domain" description="Xylose isomerase-like TIM barrel" evidence="1">
    <location>
        <begin position="26"/>
        <end position="279"/>
    </location>
</feature>
<keyword evidence="2" id="KW-0413">Isomerase</keyword>
<dbReference type="PANTHER" id="PTHR12110">
    <property type="entry name" value="HYDROXYPYRUVATE ISOMERASE"/>
    <property type="match status" value="1"/>
</dbReference>
<dbReference type="Pfam" id="PF01261">
    <property type="entry name" value="AP_endonuc_2"/>
    <property type="match status" value="1"/>
</dbReference>